<proteinExistence type="predicted"/>
<evidence type="ECO:0000313" key="1">
    <source>
        <dbReference type="EMBL" id="MBC8520017.1"/>
    </source>
</evidence>
<reference evidence="1 2" key="1">
    <citation type="submission" date="2020-08" db="EMBL/GenBank/DDBJ databases">
        <title>Bridging the membrane lipid divide: bacteria of the FCB group superphylum have the potential to synthesize archaeal ether lipids.</title>
        <authorList>
            <person name="Villanueva L."/>
            <person name="Von Meijenfeldt F.A.B."/>
            <person name="Westbye A.B."/>
            <person name="Yadav S."/>
            <person name="Hopmans E.C."/>
            <person name="Dutilh B.E."/>
            <person name="Sinninghe Damste J.S."/>
        </authorList>
    </citation>
    <scope>NUCLEOTIDE SEQUENCE [LARGE SCALE GENOMIC DNA]</scope>
    <source>
        <strain evidence="1">NIOZ-UU100</strain>
    </source>
</reference>
<dbReference type="Gene3D" id="1.10.10.1400">
    <property type="entry name" value="Terminase, small subunit, N-terminal DNA-binding domain, HTH motif"/>
    <property type="match status" value="1"/>
</dbReference>
<accession>A0A8J6P8U9</accession>
<dbReference type="InterPro" id="IPR005335">
    <property type="entry name" value="Terminase_ssu"/>
</dbReference>
<gene>
    <name evidence="1" type="ORF">H8D24_06400</name>
</gene>
<dbReference type="AlphaFoldDB" id="A0A8J6P8U9"/>
<sequence>MTDLTDKQKALVDTLVADGGTIKDAALTAGYSQGHGGESGRVVASKTLRLPHVQEYMRQQMMMSFGMASPKAFNRIVHLLDHANSEHVQLEASKEILNRGGFAPPKSGISLHTGEVSINIDLG</sequence>
<organism evidence="1 2">
    <name type="scientific">Candidatus Thiopontia autotrophica</name>
    <dbReference type="NCBI Taxonomy" id="2841688"/>
    <lineage>
        <taxon>Bacteria</taxon>
        <taxon>Pseudomonadati</taxon>
        <taxon>Pseudomonadota</taxon>
        <taxon>Gammaproteobacteria</taxon>
        <taxon>Candidatus Thiopontia</taxon>
    </lineage>
</organism>
<name>A0A8J6P8U9_9GAMM</name>
<evidence type="ECO:0000313" key="2">
    <source>
        <dbReference type="Proteomes" id="UP000654401"/>
    </source>
</evidence>
<comment type="caution">
    <text evidence="1">The sequence shown here is derived from an EMBL/GenBank/DDBJ whole genome shotgun (WGS) entry which is preliminary data.</text>
</comment>
<dbReference type="EMBL" id="JACNFK010000032">
    <property type="protein sequence ID" value="MBC8520017.1"/>
    <property type="molecule type" value="Genomic_DNA"/>
</dbReference>
<dbReference type="Pfam" id="PF03592">
    <property type="entry name" value="Terminase_2"/>
    <property type="match status" value="1"/>
</dbReference>
<dbReference type="GO" id="GO:0051276">
    <property type="term" value="P:chromosome organization"/>
    <property type="evidence" value="ECO:0007669"/>
    <property type="project" value="InterPro"/>
</dbReference>
<dbReference type="Proteomes" id="UP000654401">
    <property type="component" value="Unassembled WGS sequence"/>
</dbReference>
<dbReference type="InterPro" id="IPR038713">
    <property type="entry name" value="Terminase_Gp1_N_sf"/>
</dbReference>
<protein>
    <submittedName>
        <fullName evidence="1">Terminase small subunit</fullName>
    </submittedName>
</protein>